<feature type="chain" id="PRO_5031043783" description="DUF11 domain-containing protein" evidence="2">
    <location>
        <begin position="27"/>
        <end position="224"/>
    </location>
</feature>
<dbReference type="Proteomes" id="UP000530928">
    <property type="component" value="Unassembled WGS sequence"/>
</dbReference>
<comment type="caution">
    <text evidence="3">The sequence shown here is derived from an EMBL/GenBank/DDBJ whole genome shotgun (WGS) entry which is preliminary data.</text>
</comment>
<feature type="compositionally biased region" description="Basic and acidic residues" evidence="1">
    <location>
        <begin position="215"/>
        <end position="224"/>
    </location>
</feature>
<name>A0A7W0CHL7_9ACTN</name>
<evidence type="ECO:0000313" key="3">
    <source>
        <dbReference type="EMBL" id="MBA2891343.1"/>
    </source>
</evidence>
<organism evidence="3 4">
    <name type="scientific">Nonomuraea soli</name>
    <dbReference type="NCBI Taxonomy" id="1032476"/>
    <lineage>
        <taxon>Bacteria</taxon>
        <taxon>Bacillati</taxon>
        <taxon>Actinomycetota</taxon>
        <taxon>Actinomycetes</taxon>
        <taxon>Streptosporangiales</taxon>
        <taxon>Streptosporangiaceae</taxon>
        <taxon>Nonomuraea</taxon>
    </lineage>
</organism>
<evidence type="ECO:0000256" key="1">
    <source>
        <dbReference type="SAM" id="MobiDB-lite"/>
    </source>
</evidence>
<keyword evidence="4" id="KW-1185">Reference proteome</keyword>
<dbReference type="EMBL" id="JACDUR010000003">
    <property type="protein sequence ID" value="MBA2891343.1"/>
    <property type="molecule type" value="Genomic_DNA"/>
</dbReference>
<dbReference type="RefSeq" id="WP_181610151.1">
    <property type="nucleotide sequence ID" value="NZ_BAABAM010000002.1"/>
</dbReference>
<evidence type="ECO:0000256" key="2">
    <source>
        <dbReference type="SAM" id="SignalP"/>
    </source>
</evidence>
<reference evidence="3 4" key="1">
    <citation type="submission" date="2020-07" db="EMBL/GenBank/DDBJ databases">
        <title>Genomic Encyclopedia of Type Strains, Phase IV (KMG-IV): sequencing the most valuable type-strain genomes for metagenomic binning, comparative biology and taxonomic classification.</title>
        <authorList>
            <person name="Goeker M."/>
        </authorList>
    </citation>
    <scope>NUCLEOTIDE SEQUENCE [LARGE SCALE GENOMIC DNA]</scope>
    <source>
        <strain evidence="3 4">DSM 45533</strain>
    </source>
</reference>
<keyword evidence="2" id="KW-0732">Signal</keyword>
<proteinExistence type="predicted"/>
<gene>
    <name evidence="3" type="ORF">HNR30_002684</name>
</gene>
<dbReference type="AlphaFoldDB" id="A0A7W0CHL7"/>
<sequence>MRKSIATLIGAALVAAPLTVTTPAQAQVAAPAAAPVTVAAARPPYSKFKISLTYDKKTTRGGKITYLLKAKNLGPHYANYYWIGGRVPKGVVKRLRWWTGPKTASTRCDWKGEWFWCWGPWALPVGETDVLQFQLTLDKKTRGPAVARLGVRSWDLPTGAHNLPEDELKRLGMSADDHYDLVTARTTVIWPSPGRPTPRWVPPVTKNWKPPTPTKTEENEKKGS</sequence>
<feature type="signal peptide" evidence="2">
    <location>
        <begin position="1"/>
        <end position="26"/>
    </location>
</feature>
<evidence type="ECO:0008006" key="5">
    <source>
        <dbReference type="Google" id="ProtNLM"/>
    </source>
</evidence>
<accession>A0A7W0CHL7</accession>
<feature type="region of interest" description="Disordered" evidence="1">
    <location>
        <begin position="193"/>
        <end position="224"/>
    </location>
</feature>
<protein>
    <recommendedName>
        <fullName evidence="5">DUF11 domain-containing protein</fullName>
    </recommendedName>
</protein>
<evidence type="ECO:0000313" key="4">
    <source>
        <dbReference type="Proteomes" id="UP000530928"/>
    </source>
</evidence>